<dbReference type="EMBL" id="JAHWDP010000007">
    <property type="protein sequence ID" value="MBW2939003.1"/>
    <property type="molecule type" value="Genomic_DNA"/>
</dbReference>
<feature type="domain" description="SMP-30/Gluconolactonase/LRE-like region" evidence="1">
    <location>
        <begin position="48"/>
        <end position="291"/>
    </location>
</feature>
<name>A0A9X1JY88_9FLAO</name>
<evidence type="ECO:0000313" key="3">
    <source>
        <dbReference type="Proteomes" id="UP001138686"/>
    </source>
</evidence>
<dbReference type="InterPro" id="IPR013658">
    <property type="entry name" value="SGL"/>
</dbReference>
<dbReference type="PANTHER" id="PTHR10907:SF47">
    <property type="entry name" value="REGUCALCIN"/>
    <property type="match status" value="1"/>
</dbReference>
<dbReference type="Proteomes" id="UP001138686">
    <property type="component" value="Unassembled WGS sequence"/>
</dbReference>
<dbReference type="Pfam" id="PF08450">
    <property type="entry name" value="SGL"/>
    <property type="match status" value="1"/>
</dbReference>
<accession>A0A9X1JY88</accession>
<dbReference type="GO" id="GO:0019853">
    <property type="term" value="P:L-ascorbic acid biosynthetic process"/>
    <property type="evidence" value="ECO:0007669"/>
    <property type="project" value="TreeGrafter"/>
</dbReference>
<dbReference type="GO" id="GO:0004341">
    <property type="term" value="F:gluconolactonase activity"/>
    <property type="evidence" value="ECO:0007669"/>
    <property type="project" value="TreeGrafter"/>
</dbReference>
<keyword evidence="3" id="KW-1185">Reference proteome</keyword>
<gene>
    <name evidence="2" type="ORF">KXJ69_12875</name>
</gene>
<dbReference type="GO" id="GO:0005509">
    <property type="term" value="F:calcium ion binding"/>
    <property type="evidence" value="ECO:0007669"/>
    <property type="project" value="TreeGrafter"/>
</dbReference>
<sequence length="328" mass="35980">MFATRLIFTLLAIFFISSCKENSKEQVLENESSTTAEVTLELQIPAELGEGAFWNHKTQELYWVDILGKKLYIYNPSTKLNTSFEMPSRIGTVVPQSDSTAVVALEDGIYIQNTKNGSLTRLSNVEADTTENRFNDGKCDPNGNLWVGSMHLAEKEPNAKLYKVTPNGTATAMLDSITISNGIVWTKDAKTMYYIDTPTAKIRAFDYDAETSTISNERVAVEVPASLGFPDGMAIDEHDNLWVGMWNGNAVVCFDPKTGSVITRIEVPAHNVTSCAFGGPNLDILYITTATVDMTEDEKIQFPLAGSVFRVVPGVKGVPSSFFGTVNE</sequence>
<dbReference type="PROSITE" id="PS51257">
    <property type="entry name" value="PROKAR_LIPOPROTEIN"/>
    <property type="match status" value="1"/>
</dbReference>
<evidence type="ECO:0000313" key="2">
    <source>
        <dbReference type="EMBL" id="MBW2939003.1"/>
    </source>
</evidence>
<dbReference type="RefSeq" id="WP_219053531.1">
    <property type="nucleotide sequence ID" value="NZ_JAHWDP010000007.1"/>
</dbReference>
<dbReference type="AlphaFoldDB" id="A0A9X1JY88"/>
<protein>
    <submittedName>
        <fullName evidence="2">SMP-30/gluconolactonase/LRE family protein</fullName>
    </submittedName>
</protein>
<organism evidence="2 3">
    <name type="scientific">Halomarinibacterium sedimenti</name>
    <dbReference type="NCBI Taxonomy" id="2857106"/>
    <lineage>
        <taxon>Bacteria</taxon>
        <taxon>Pseudomonadati</taxon>
        <taxon>Bacteroidota</taxon>
        <taxon>Flavobacteriia</taxon>
        <taxon>Flavobacteriales</taxon>
        <taxon>Flavobacteriaceae</taxon>
        <taxon>Halomarinibacterium</taxon>
    </lineage>
</organism>
<proteinExistence type="predicted"/>
<dbReference type="PANTHER" id="PTHR10907">
    <property type="entry name" value="REGUCALCIN"/>
    <property type="match status" value="1"/>
</dbReference>
<reference evidence="2" key="1">
    <citation type="submission" date="2021-07" db="EMBL/GenBank/DDBJ databases">
        <title>Aureisphaera sp. CAU 1614 isolated from sea sediment.</title>
        <authorList>
            <person name="Kim W."/>
        </authorList>
    </citation>
    <scope>NUCLEOTIDE SEQUENCE</scope>
    <source>
        <strain evidence="2">CAU 1614</strain>
    </source>
</reference>
<comment type="caution">
    <text evidence="2">The sequence shown here is derived from an EMBL/GenBank/DDBJ whole genome shotgun (WGS) entry which is preliminary data.</text>
</comment>
<evidence type="ECO:0000259" key="1">
    <source>
        <dbReference type="Pfam" id="PF08450"/>
    </source>
</evidence>